<dbReference type="HAMAP" id="MF_00500">
    <property type="entry name" value="Ribosomal_bS20"/>
    <property type="match status" value="1"/>
</dbReference>
<dbReference type="InterPro" id="IPR002583">
    <property type="entry name" value="Ribosomal_bS20"/>
</dbReference>
<evidence type="ECO:0000256" key="3">
    <source>
        <dbReference type="ARBA" id="ARBA00022730"/>
    </source>
</evidence>
<evidence type="ECO:0000256" key="2">
    <source>
        <dbReference type="ARBA" id="ARBA00007634"/>
    </source>
</evidence>
<evidence type="ECO:0000313" key="10">
    <source>
        <dbReference type="Proteomes" id="UP000824229"/>
    </source>
</evidence>
<keyword evidence="5 8" id="KW-0689">Ribosomal protein</keyword>
<evidence type="ECO:0000256" key="4">
    <source>
        <dbReference type="ARBA" id="ARBA00022884"/>
    </source>
</evidence>
<dbReference type="NCBIfam" id="TIGR00029">
    <property type="entry name" value="S20"/>
    <property type="match status" value="1"/>
</dbReference>
<dbReference type="InterPro" id="IPR036510">
    <property type="entry name" value="Ribosomal_bS20_sf"/>
</dbReference>
<dbReference type="GO" id="GO:0070181">
    <property type="term" value="F:small ribosomal subunit rRNA binding"/>
    <property type="evidence" value="ECO:0007669"/>
    <property type="project" value="TreeGrafter"/>
</dbReference>
<dbReference type="PANTHER" id="PTHR33398:SF1">
    <property type="entry name" value="SMALL RIBOSOMAL SUBUNIT PROTEIN BS20C"/>
    <property type="match status" value="1"/>
</dbReference>
<evidence type="ECO:0000256" key="8">
    <source>
        <dbReference type="HAMAP-Rule" id="MF_00500"/>
    </source>
</evidence>
<evidence type="ECO:0000313" key="9">
    <source>
        <dbReference type="EMBL" id="MBU3804983.1"/>
    </source>
</evidence>
<dbReference type="AlphaFoldDB" id="A0A9E2KDA0"/>
<dbReference type="SUPFAM" id="SSF46992">
    <property type="entry name" value="Ribosomal protein S20"/>
    <property type="match status" value="1"/>
</dbReference>
<dbReference type="GO" id="GO:0005829">
    <property type="term" value="C:cytosol"/>
    <property type="evidence" value="ECO:0007669"/>
    <property type="project" value="TreeGrafter"/>
</dbReference>
<evidence type="ECO:0000256" key="1">
    <source>
        <dbReference type="ARBA" id="ARBA00003134"/>
    </source>
</evidence>
<name>A0A9E2KDA0_9FIRM</name>
<sequence>MANIKSAKKRILVIATRTARNRAIKSAVKTQIKKVRLAVEAGNKAEAQTALVAATKAIDKATAKGIFHKNAAARKKSTLTRLVNAVA</sequence>
<comment type="caution">
    <text evidence="9">The sequence shown here is derived from an EMBL/GenBank/DDBJ whole genome shotgun (WGS) entry which is preliminary data.</text>
</comment>
<reference evidence="9" key="2">
    <citation type="submission" date="2021-04" db="EMBL/GenBank/DDBJ databases">
        <authorList>
            <person name="Gilroy R."/>
        </authorList>
    </citation>
    <scope>NUCLEOTIDE SEQUENCE</scope>
    <source>
        <strain evidence="9">B5-657</strain>
    </source>
</reference>
<comment type="similarity">
    <text evidence="2 8">Belongs to the bacterial ribosomal protein bS20 family.</text>
</comment>
<proteinExistence type="inferred from homology"/>
<keyword evidence="3 8" id="KW-0699">rRNA-binding</keyword>
<dbReference type="Pfam" id="PF01649">
    <property type="entry name" value="Ribosomal_S20p"/>
    <property type="match status" value="1"/>
</dbReference>
<protein>
    <recommendedName>
        <fullName evidence="7 8">Small ribosomal subunit protein bS20</fullName>
    </recommendedName>
</protein>
<evidence type="ECO:0000256" key="6">
    <source>
        <dbReference type="ARBA" id="ARBA00023274"/>
    </source>
</evidence>
<reference evidence="9" key="1">
    <citation type="journal article" date="2021" name="PeerJ">
        <title>Extensive microbial diversity within the chicken gut microbiome revealed by metagenomics and culture.</title>
        <authorList>
            <person name="Gilroy R."/>
            <person name="Ravi A."/>
            <person name="Getino M."/>
            <person name="Pursley I."/>
            <person name="Horton D.L."/>
            <person name="Alikhan N.F."/>
            <person name="Baker D."/>
            <person name="Gharbi K."/>
            <person name="Hall N."/>
            <person name="Watson M."/>
            <person name="Adriaenssens E.M."/>
            <person name="Foster-Nyarko E."/>
            <person name="Jarju S."/>
            <person name="Secka A."/>
            <person name="Antonio M."/>
            <person name="Oren A."/>
            <person name="Chaudhuri R.R."/>
            <person name="La Ragione R."/>
            <person name="Hildebrand F."/>
            <person name="Pallen M.J."/>
        </authorList>
    </citation>
    <scope>NUCLEOTIDE SEQUENCE</scope>
    <source>
        <strain evidence="9">B5-657</strain>
    </source>
</reference>
<dbReference type="Gene3D" id="1.20.58.110">
    <property type="entry name" value="Ribosomal protein S20"/>
    <property type="match status" value="1"/>
</dbReference>
<dbReference type="FunFam" id="1.20.58.110:FF:000001">
    <property type="entry name" value="30S ribosomal protein S20"/>
    <property type="match status" value="1"/>
</dbReference>
<gene>
    <name evidence="8 9" type="primary">rpsT</name>
    <name evidence="9" type="ORF">H9872_09550</name>
</gene>
<keyword evidence="4 8" id="KW-0694">RNA-binding</keyword>
<organism evidence="9 10">
    <name type="scientific">Candidatus Cellulosilyticum pullistercoris</name>
    <dbReference type="NCBI Taxonomy" id="2838521"/>
    <lineage>
        <taxon>Bacteria</taxon>
        <taxon>Bacillati</taxon>
        <taxon>Bacillota</taxon>
        <taxon>Clostridia</taxon>
        <taxon>Lachnospirales</taxon>
        <taxon>Cellulosilyticaceae</taxon>
        <taxon>Cellulosilyticum</taxon>
    </lineage>
</organism>
<keyword evidence="6 8" id="KW-0687">Ribonucleoprotein</keyword>
<dbReference type="GO" id="GO:0003735">
    <property type="term" value="F:structural constituent of ribosome"/>
    <property type="evidence" value="ECO:0007669"/>
    <property type="project" value="InterPro"/>
</dbReference>
<evidence type="ECO:0000256" key="7">
    <source>
        <dbReference type="ARBA" id="ARBA00035136"/>
    </source>
</evidence>
<dbReference type="PANTHER" id="PTHR33398">
    <property type="entry name" value="30S RIBOSOMAL PROTEIN S20"/>
    <property type="match status" value="1"/>
</dbReference>
<comment type="function">
    <text evidence="1 8">Binds directly to 16S ribosomal RNA.</text>
</comment>
<dbReference type="GO" id="GO:0006412">
    <property type="term" value="P:translation"/>
    <property type="evidence" value="ECO:0007669"/>
    <property type="project" value="UniProtKB-UniRule"/>
</dbReference>
<evidence type="ECO:0000256" key="5">
    <source>
        <dbReference type="ARBA" id="ARBA00022980"/>
    </source>
</evidence>
<dbReference type="GO" id="GO:0015935">
    <property type="term" value="C:small ribosomal subunit"/>
    <property type="evidence" value="ECO:0007669"/>
    <property type="project" value="TreeGrafter"/>
</dbReference>
<accession>A0A9E2KDA0</accession>
<dbReference type="Proteomes" id="UP000824229">
    <property type="component" value="Unassembled WGS sequence"/>
</dbReference>
<dbReference type="EMBL" id="JAHLFQ010000222">
    <property type="protein sequence ID" value="MBU3804983.1"/>
    <property type="molecule type" value="Genomic_DNA"/>
</dbReference>